<organism evidence="1">
    <name type="scientific">Rhizophagus irregularis (strain DAOM 181602 / DAOM 197198 / MUCL 43194)</name>
    <name type="common">Arbuscular mycorrhizal fungus</name>
    <name type="synonym">Glomus intraradices</name>
    <dbReference type="NCBI Taxonomy" id="747089"/>
    <lineage>
        <taxon>Eukaryota</taxon>
        <taxon>Fungi</taxon>
        <taxon>Fungi incertae sedis</taxon>
        <taxon>Mucoromycota</taxon>
        <taxon>Glomeromycotina</taxon>
        <taxon>Glomeromycetes</taxon>
        <taxon>Glomerales</taxon>
        <taxon>Glomeraceae</taxon>
        <taxon>Rhizophagus</taxon>
    </lineage>
</organism>
<evidence type="ECO:0000313" key="1">
    <source>
        <dbReference type="EMBL" id="ESA13495.1"/>
    </source>
</evidence>
<dbReference type="EMBL" id="KI283837">
    <property type="protein sequence ID" value="ESA13495.1"/>
    <property type="molecule type" value="Genomic_DNA"/>
</dbReference>
<dbReference type="HOGENOM" id="CLU_2980231_0_0_1"/>
<dbReference type="AlphaFoldDB" id="U9TZI7"/>
<protein>
    <submittedName>
        <fullName evidence="1">Uncharacterized protein</fullName>
    </submittedName>
</protein>
<sequence length="58" mass="6884">MFAFPLISWMLRLKCLNNLNEPDEYHNEVVFKNTDFPGKLMVSQSIYILYIDLKNQTS</sequence>
<accession>U9TZI7</accession>
<proteinExistence type="predicted"/>
<gene>
    <name evidence="1" type="ORF">GLOINDRAFT_25966</name>
</gene>
<name>U9TZI7_RHIID</name>
<reference evidence="1" key="1">
    <citation type="submission" date="2013-07" db="EMBL/GenBank/DDBJ databases">
        <title>The genome of an arbuscular mycorrhizal fungus provides insights into the evolution of the oldest plant symbiosis.</title>
        <authorList>
            <consortium name="DOE Joint Genome Institute"/>
            <person name="Tisserant E."/>
            <person name="Malbreil M."/>
            <person name="Kuo A."/>
            <person name="Kohler A."/>
            <person name="Symeonidi A."/>
            <person name="Balestrini R."/>
            <person name="Charron P."/>
            <person name="Duensing N."/>
            <person name="Frei-dit-Frey N."/>
            <person name="Gianinazzi-Pearson V."/>
            <person name="Gilbert B."/>
            <person name="Handa Y."/>
            <person name="Hijri M."/>
            <person name="Kaul R."/>
            <person name="Kawaguchi M."/>
            <person name="Krajinski F."/>
            <person name="Lammers P."/>
            <person name="Lapierre D."/>
            <person name="Masclaux F.G."/>
            <person name="Murat C."/>
            <person name="Morin E."/>
            <person name="Ndikumana S."/>
            <person name="Pagni M."/>
            <person name="Petitpierre D."/>
            <person name="Requena N."/>
            <person name="Rosikiewicz P."/>
            <person name="Riley R."/>
            <person name="Saito K."/>
            <person name="San Clemente H."/>
            <person name="Shapiro H."/>
            <person name="van Tuinen D."/>
            <person name="Becard G."/>
            <person name="Bonfante P."/>
            <person name="Paszkowski U."/>
            <person name="Shachar-Hill Y."/>
            <person name="Young J.P."/>
            <person name="Sanders I.R."/>
            <person name="Henrissat B."/>
            <person name="Rensing S.A."/>
            <person name="Grigoriev I.V."/>
            <person name="Corradi N."/>
            <person name="Roux C."/>
            <person name="Martin F."/>
        </authorList>
    </citation>
    <scope>NUCLEOTIDE SEQUENCE</scope>
    <source>
        <strain evidence="1">DAOM 197198</strain>
    </source>
</reference>